<feature type="signal peptide" evidence="2">
    <location>
        <begin position="1"/>
        <end position="19"/>
    </location>
</feature>
<gene>
    <name evidence="3" type="ORF">B0A52_09419</name>
</gene>
<protein>
    <submittedName>
        <fullName evidence="3">Uncharacterized protein</fullName>
    </submittedName>
</protein>
<dbReference type="VEuPathDB" id="FungiDB:PV10_02620"/>
<comment type="caution">
    <text evidence="3">The sequence shown here is derived from an EMBL/GenBank/DDBJ whole genome shotgun (WGS) entry which is preliminary data.</text>
</comment>
<feature type="region of interest" description="Disordered" evidence="1">
    <location>
        <begin position="121"/>
        <end position="200"/>
    </location>
</feature>
<feature type="region of interest" description="Disordered" evidence="1">
    <location>
        <begin position="46"/>
        <end position="105"/>
    </location>
</feature>
<evidence type="ECO:0000256" key="1">
    <source>
        <dbReference type="SAM" id="MobiDB-lite"/>
    </source>
</evidence>
<evidence type="ECO:0000313" key="3">
    <source>
        <dbReference type="EMBL" id="RVX66543.1"/>
    </source>
</evidence>
<feature type="compositionally biased region" description="Polar residues" evidence="1">
    <location>
        <begin position="46"/>
        <end position="96"/>
    </location>
</feature>
<dbReference type="Proteomes" id="UP000288859">
    <property type="component" value="Unassembled WGS sequence"/>
</dbReference>
<feature type="compositionally biased region" description="Polar residues" evidence="1">
    <location>
        <begin position="123"/>
        <end position="159"/>
    </location>
</feature>
<dbReference type="AlphaFoldDB" id="A0A438MTK7"/>
<accession>A0A438MTK7</accession>
<dbReference type="OrthoDB" id="4121332at2759"/>
<evidence type="ECO:0000256" key="2">
    <source>
        <dbReference type="SAM" id="SignalP"/>
    </source>
</evidence>
<organism evidence="3 4">
    <name type="scientific">Exophiala mesophila</name>
    <name type="common">Black yeast-like fungus</name>
    <dbReference type="NCBI Taxonomy" id="212818"/>
    <lineage>
        <taxon>Eukaryota</taxon>
        <taxon>Fungi</taxon>
        <taxon>Dikarya</taxon>
        <taxon>Ascomycota</taxon>
        <taxon>Pezizomycotina</taxon>
        <taxon>Eurotiomycetes</taxon>
        <taxon>Chaetothyriomycetidae</taxon>
        <taxon>Chaetothyriales</taxon>
        <taxon>Herpotrichiellaceae</taxon>
        <taxon>Exophiala</taxon>
    </lineage>
</organism>
<proteinExistence type="predicted"/>
<feature type="compositionally biased region" description="Polar residues" evidence="1">
    <location>
        <begin position="168"/>
        <end position="200"/>
    </location>
</feature>
<sequence>MNLIWSLLLPLALVTHLVASPDSEWASQSNDELHDVEKYASATTTLEPASYPQSDSPHTVSPPSVLTYSDGAESQPTQSSEASTITTVHSSNQESTAVPVPPTQSAFSSEIISSVISVHDASEQTATGTDQSIDNRPSISAPANTNDSPASSGGTQDPGTLSAPASARSMTTLSTDHSDTGTESLTAGVTENPEHSLTSQDTVAFQSVNGTSSIEAESELSLSATSTDIESVSSFTSTITSDSVISVTVVLTTFKTVVSQSNGTALGPLTTTASESPDSMTDSLATLTSGQKTLSSKTATTIVKPTPEENETQNGNWNVVWHRLLYPHGIINEFRIMLNYLLLVYALLSDKYGYNLNIWRSMYSDSLYFSGFFCSEHISYPISGPDDDFNPGPFHDFDNKALDDTFHHAPISLTEPAKANQYDCATPVKGAATSTVAHNWDAGLPFQPFRDPKALIAEFCNMLETFELVIVPREPGQDKESQGECHNFYVEPTAEALALYNYRVTVGVVFDYNGCKGPDDKHKEGIDFSKYGSKKCRDNFKDLLVDKCKFSDHFVKDGTNMGPNKWIGGMAWKDCMRWTVIAPDEKFAAPDTLPGLKVPE</sequence>
<name>A0A438MTK7_EXOME</name>
<feature type="chain" id="PRO_5019328805" evidence="2">
    <location>
        <begin position="20"/>
        <end position="600"/>
    </location>
</feature>
<keyword evidence="2" id="KW-0732">Signal</keyword>
<evidence type="ECO:0000313" key="4">
    <source>
        <dbReference type="Proteomes" id="UP000288859"/>
    </source>
</evidence>
<dbReference type="EMBL" id="NAJM01000059">
    <property type="protein sequence ID" value="RVX66543.1"/>
    <property type="molecule type" value="Genomic_DNA"/>
</dbReference>
<reference evidence="3 4" key="1">
    <citation type="submission" date="2017-03" db="EMBL/GenBank/DDBJ databases">
        <title>Genomes of endolithic fungi from Antarctica.</title>
        <authorList>
            <person name="Coleine C."/>
            <person name="Masonjones S."/>
            <person name="Stajich J.E."/>
        </authorList>
    </citation>
    <scope>NUCLEOTIDE SEQUENCE [LARGE SCALE GENOMIC DNA]</scope>
    <source>
        <strain evidence="3 4">CCFEE 6314</strain>
    </source>
</reference>